<dbReference type="GO" id="GO:0046872">
    <property type="term" value="F:metal ion binding"/>
    <property type="evidence" value="ECO:0007669"/>
    <property type="project" value="InterPro"/>
</dbReference>
<dbReference type="EMBL" id="CP163440">
    <property type="protein sequence ID" value="XDQ68040.1"/>
    <property type="molecule type" value="Genomic_DNA"/>
</dbReference>
<dbReference type="Pfam" id="PF11716">
    <property type="entry name" value="MDMPI_N"/>
    <property type="match status" value="1"/>
</dbReference>
<dbReference type="Gene3D" id="3.30.1050.10">
    <property type="entry name" value="SCP2 sterol-binding domain"/>
    <property type="match status" value="1"/>
</dbReference>
<name>A0AB39SIA8_9ACTN</name>
<dbReference type="Pfam" id="PF02036">
    <property type="entry name" value="SCP2"/>
    <property type="match status" value="1"/>
</dbReference>
<proteinExistence type="predicted"/>
<dbReference type="SUPFAM" id="SSF55718">
    <property type="entry name" value="SCP-like"/>
    <property type="match status" value="1"/>
</dbReference>
<gene>
    <name evidence="3" type="ORF">AB5J50_48320</name>
</gene>
<dbReference type="InterPro" id="IPR036527">
    <property type="entry name" value="SCP2_sterol-bd_dom_sf"/>
</dbReference>
<dbReference type="InterPro" id="IPR024344">
    <property type="entry name" value="MDMPI_metal-binding"/>
</dbReference>
<keyword evidence="3" id="KW-0413">Isomerase</keyword>
<protein>
    <submittedName>
        <fullName evidence="3">Maleylpyruvate isomerase family mycothiol-dependent enzyme</fullName>
    </submittedName>
</protein>
<sequence length="262" mass="27661">MEAVAGRVAIRGTAEEIAALLRGGADMERRVPGAEWNVGEAAAHLALANELMADIAAGRARSYGDGTPQSLAAANEQALAEFAERGAEPLAAMIVAQADACLKALEEGAAEGGVVSPLGPMNLDVLGSYLLTHMLGHGYDLARALGRAHMIDRARVRLTLPFLITVMPRVTNTARTAGLTACYSVRLWGGGQFGVTVSDGAVSVDSQPPARPDCTILIEPVTFLLMALGRRDQWSAIARGRILVWGRKPWLAPRFPALFTAP</sequence>
<evidence type="ECO:0000259" key="2">
    <source>
        <dbReference type="Pfam" id="PF11716"/>
    </source>
</evidence>
<reference evidence="3" key="1">
    <citation type="submission" date="2024-07" db="EMBL/GenBank/DDBJ databases">
        <authorList>
            <person name="Yu S.T."/>
        </authorList>
    </citation>
    <scope>NUCLEOTIDE SEQUENCE</scope>
    <source>
        <strain evidence="3">R35</strain>
    </source>
</reference>
<feature type="domain" description="SCP2" evidence="1">
    <location>
        <begin position="174"/>
        <end position="244"/>
    </location>
</feature>
<dbReference type="GO" id="GO:0016853">
    <property type="term" value="F:isomerase activity"/>
    <property type="evidence" value="ECO:0007669"/>
    <property type="project" value="UniProtKB-KW"/>
</dbReference>
<evidence type="ECO:0000259" key="1">
    <source>
        <dbReference type="Pfam" id="PF02036"/>
    </source>
</evidence>
<dbReference type="AlphaFoldDB" id="A0AB39SIA8"/>
<dbReference type="Gene3D" id="1.20.120.450">
    <property type="entry name" value="dinb family like domain"/>
    <property type="match status" value="1"/>
</dbReference>
<evidence type="ECO:0000313" key="3">
    <source>
        <dbReference type="EMBL" id="XDQ68040.1"/>
    </source>
</evidence>
<dbReference type="RefSeq" id="WP_369264878.1">
    <property type="nucleotide sequence ID" value="NZ_CP163440.1"/>
</dbReference>
<dbReference type="NCBIfam" id="TIGR03083">
    <property type="entry name" value="maleylpyruvate isomerase family mycothiol-dependent enzyme"/>
    <property type="match status" value="1"/>
</dbReference>
<dbReference type="InterPro" id="IPR017517">
    <property type="entry name" value="Maleyloyr_isom"/>
</dbReference>
<dbReference type="InterPro" id="IPR003033">
    <property type="entry name" value="SCP2_sterol-bd_dom"/>
</dbReference>
<dbReference type="SUPFAM" id="SSF109854">
    <property type="entry name" value="DinB/YfiT-like putative metalloenzymes"/>
    <property type="match status" value="1"/>
</dbReference>
<dbReference type="InterPro" id="IPR034660">
    <property type="entry name" value="DinB/YfiT-like"/>
</dbReference>
<accession>A0AB39SIA8</accession>
<organism evidence="3">
    <name type="scientific">Streptomyces sp. R35</name>
    <dbReference type="NCBI Taxonomy" id="3238630"/>
    <lineage>
        <taxon>Bacteria</taxon>
        <taxon>Bacillati</taxon>
        <taxon>Actinomycetota</taxon>
        <taxon>Actinomycetes</taxon>
        <taxon>Kitasatosporales</taxon>
        <taxon>Streptomycetaceae</taxon>
        <taxon>Streptomyces</taxon>
    </lineage>
</organism>
<feature type="domain" description="Mycothiol-dependent maleylpyruvate isomerase metal-binding" evidence="2">
    <location>
        <begin position="14"/>
        <end position="142"/>
    </location>
</feature>